<dbReference type="InterPro" id="IPR023214">
    <property type="entry name" value="HAD_sf"/>
</dbReference>
<dbReference type="Gene3D" id="3.40.1110.10">
    <property type="entry name" value="Calcium-transporting ATPase, cytoplasmic domain N"/>
    <property type="match status" value="1"/>
</dbReference>
<dbReference type="Gene3D" id="2.70.150.10">
    <property type="entry name" value="Calcium-transporting ATPase, cytoplasmic transduction domain A"/>
    <property type="match status" value="1"/>
</dbReference>
<evidence type="ECO:0000256" key="1">
    <source>
        <dbReference type="ARBA" id="ARBA00004370"/>
    </source>
</evidence>
<dbReference type="GO" id="GO:0046872">
    <property type="term" value="F:metal ion binding"/>
    <property type="evidence" value="ECO:0007669"/>
    <property type="project" value="UniProtKB-KW"/>
</dbReference>
<feature type="domain" description="P-type ATPase A" evidence="9">
    <location>
        <begin position="115"/>
        <end position="209"/>
    </location>
</feature>
<feature type="transmembrane region" description="Helical" evidence="8">
    <location>
        <begin position="251"/>
        <end position="278"/>
    </location>
</feature>
<feature type="transmembrane region" description="Helical" evidence="8">
    <location>
        <begin position="32"/>
        <end position="50"/>
    </location>
</feature>
<dbReference type="InterPro" id="IPR059000">
    <property type="entry name" value="ATPase_P-type_domA"/>
</dbReference>
<dbReference type="GO" id="GO:0016887">
    <property type="term" value="F:ATP hydrolysis activity"/>
    <property type="evidence" value="ECO:0007669"/>
    <property type="project" value="InterPro"/>
</dbReference>
<keyword evidence="5" id="KW-1278">Translocase</keyword>
<dbReference type="InterPro" id="IPR023298">
    <property type="entry name" value="ATPase_P-typ_TM_dom_sf"/>
</dbReference>
<evidence type="ECO:0000313" key="11">
    <source>
        <dbReference type="Proteomes" id="UP000230778"/>
    </source>
</evidence>
<evidence type="ECO:0000256" key="7">
    <source>
        <dbReference type="ARBA" id="ARBA00023136"/>
    </source>
</evidence>
<evidence type="ECO:0000313" key="10">
    <source>
        <dbReference type="EMBL" id="PIQ06002.1"/>
    </source>
</evidence>
<feature type="transmembrane region" description="Helical" evidence="8">
    <location>
        <begin position="225"/>
        <end position="245"/>
    </location>
</feature>
<reference evidence="10 11" key="1">
    <citation type="submission" date="2017-09" db="EMBL/GenBank/DDBJ databases">
        <title>Depth-based differentiation of microbial function through sediment-hosted aquifers and enrichment of novel symbionts in the deep terrestrial subsurface.</title>
        <authorList>
            <person name="Probst A.J."/>
            <person name="Ladd B."/>
            <person name="Jarett J.K."/>
            <person name="Geller-Mcgrath D.E."/>
            <person name="Sieber C.M."/>
            <person name="Emerson J.B."/>
            <person name="Anantharaman K."/>
            <person name="Thomas B.C."/>
            <person name="Malmstrom R."/>
            <person name="Stieglmeier M."/>
            <person name="Klingl A."/>
            <person name="Woyke T."/>
            <person name="Ryan C.M."/>
            <person name="Banfield J.F."/>
        </authorList>
    </citation>
    <scope>NUCLEOTIDE SEQUENCE [LARGE SCALE GENOMIC DNA]</scope>
    <source>
        <strain evidence="10">CG18_big_fil_WC_8_21_14_2_50_37_10</strain>
    </source>
</reference>
<gene>
    <name evidence="10" type="ORF">COW72_02380</name>
</gene>
<dbReference type="EMBL" id="PCUC01000125">
    <property type="protein sequence ID" value="PIQ06002.1"/>
    <property type="molecule type" value="Genomic_DNA"/>
</dbReference>
<dbReference type="InterPro" id="IPR001757">
    <property type="entry name" value="P_typ_ATPase"/>
</dbReference>
<keyword evidence="4 8" id="KW-0479">Metal-binding</keyword>
<dbReference type="InterPro" id="IPR018303">
    <property type="entry name" value="ATPase_P-typ_P_site"/>
</dbReference>
<dbReference type="InterPro" id="IPR023299">
    <property type="entry name" value="ATPase_P-typ_cyto_dom_N"/>
</dbReference>
<keyword evidence="3 8" id="KW-0812">Transmembrane</keyword>
<dbReference type="SFLD" id="SFLDG00002">
    <property type="entry name" value="C1.7:_P-type_atpase_like"/>
    <property type="match status" value="1"/>
</dbReference>
<keyword evidence="8" id="KW-0547">Nucleotide-binding</keyword>
<sequence length="608" mass="66906">MKKIIYIFLPPIITITTALFLSFLSIYWANYLLIASIIAGLAPLILEICSSLKSKRIDLGLPVVITILILVFLEQTKVAAVFVLLILFGQVFKEYVLWRVRESIKDISTFLPDTAFIKKHNIIEVKISDIEKGDIVIIKAGSRAPVDGALLTEEASFDESIVTGESKPVKKKVGDSIVAGSINLDGYLEMQALDTSKNSTIAQVQTLVEEAQSRSTPLSRFTSRYAEITSLVALALVIVIFIYQHNILQALALWIALVPVIFALIVPVATTIGISILAKRGILIKNAEACENLTKINTFVFDKTGTLTKGSPELSKIATFSSTDQKNLLQLAASVEKYSEHHLAVPIVKKAKENDLELLPVTDIQILKGKGISARQDKRAILIGNLELMREFKVFISDSILKNVLEKEENGNSAIFISIDKKLAGIIFIVDQLRAEAKSMLDQLRTMGYKLIILTGDNEIVANKIAKELDVTEVYSNLLPKDKIDFITNLKSKGEKVIMVGDGINDAPALAEANVGIAMGLRGVDITLESSQIVLLNDNLVMLPKMITSAKNIFRIIKNDLFIATAIHFFAGILVVFNVVSILGSTILHELSSFLVLLNTMRLFTIEK</sequence>
<evidence type="ECO:0000256" key="2">
    <source>
        <dbReference type="ARBA" id="ARBA00006024"/>
    </source>
</evidence>
<dbReference type="Proteomes" id="UP000230778">
    <property type="component" value="Unassembled WGS sequence"/>
</dbReference>
<dbReference type="SUPFAM" id="SSF81653">
    <property type="entry name" value="Calcium ATPase, transduction domain A"/>
    <property type="match status" value="1"/>
</dbReference>
<accession>A0A2H0FHB7</accession>
<evidence type="ECO:0000256" key="4">
    <source>
        <dbReference type="ARBA" id="ARBA00022723"/>
    </source>
</evidence>
<organism evidence="10 11">
    <name type="scientific">Candidatus Nealsonbacteria bacterium CG18_big_fil_WC_8_21_14_2_50_37_10</name>
    <dbReference type="NCBI Taxonomy" id="1974717"/>
    <lineage>
        <taxon>Bacteria</taxon>
        <taxon>Candidatus Nealsoniibacteriota</taxon>
    </lineage>
</organism>
<proteinExistence type="inferred from homology"/>
<dbReference type="PANTHER" id="PTHR48085">
    <property type="entry name" value="CADMIUM/ZINC-TRANSPORTING ATPASE HMA2-RELATED"/>
    <property type="match status" value="1"/>
</dbReference>
<dbReference type="SUPFAM" id="SSF81665">
    <property type="entry name" value="Calcium ATPase, transmembrane domain M"/>
    <property type="match status" value="1"/>
</dbReference>
<dbReference type="InterPro" id="IPR036412">
    <property type="entry name" value="HAD-like_sf"/>
</dbReference>
<dbReference type="NCBIfam" id="TIGR01494">
    <property type="entry name" value="ATPase_P-type"/>
    <property type="match status" value="1"/>
</dbReference>
<feature type="transmembrane region" description="Helical" evidence="8">
    <location>
        <begin position="561"/>
        <end position="580"/>
    </location>
</feature>
<evidence type="ECO:0000259" key="9">
    <source>
        <dbReference type="Pfam" id="PF00122"/>
    </source>
</evidence>
<dbReference type="InterPro" id="IPR051014">
    <property type="entry name" value="Cation_Transport_ATPase_IB"/>
</dbReference>
<comment type="subcellular location">
    <subcellularLocation>
        <location evidence="8">Cell membrane</location>
    </subcellularLocation>
    <subcellularLocation>
        <location evidence="1">Membrane</location>
    </subcellularLocation>
</comment>
<feature type="transmembrane region" description="Helical" evidence="8">
    <location>
        <begin position="7"/>
        <end position="26"/>
    </location>
</feature>
<keyword evidence="7 8" id="KW-0472">Membrane</keyword>
<dbReference type="InterPro" id="IPR008250">
    <property type="entry name" value="ATPase_P-typ_transduc_dom_A_sf"/>
</dbReference>
<dbReference type="InterPro" id="IPR027256">
    <property type="entry name" value="P-typ_ATPase_IB"/>
</dbReference>
<keyword evidence="8" id="KW-1003">Cell membrane</keyword>
<keyword evidence="6 8" id="KW-1133">Transmembrane helix</keyword>
<dbReference type="SUPFAM" id="SSF56784">
    <property type="entry name" value="HAD-like"/>
    <property type="match status" value="1"/>
</dbReference>
<dbReference type="Gene3D" id="3.40.50.1000">
    <property type="entry name" value="HAD superfamily/HAD-like"/>
    <property type="match status" value="1"/>
</dbReference>
<dbReference type="GO" id="GO:0005524">
    <property type="term" value="F:ATP binding"/>
    <property type="evidence" value="ECO:0007669"/>
    <property type="project" value="UniProtKB-UniRule"/>
</dbReference>
<evidence type="ECO:0000256" key="6">
    <source>
        <dbReference type="ARBA" id="ARBA00022989"/>
    </source>
</evidence>
<dbReference type="SFLD" id="SFLDF00027">
    <property type="entry name" value="p-type_atpase"/>
    <property type="match status" value="1"/>
</dbReference>
<dbReference type="SFLD" id="SFLDS00003">
    <property type="entry name" value="Haloacid_Dehalogenase"/>
    <property type="match status" value="1"/>
</dbReference>
<dbReference type="Pfam" id="PF00122">
    <property type="entry name" value="E1-E2_ATPase"/>
    <property type="match status" value="1"/>
</dbReference>
<dbReference type="PRINTS" id="PR00119">
    <property type="entry name" value="CATATPASE"/>
</dbReference>
<dbReference type="Pfam" id="PF00702">
    <property type="entry name" value="Hydrolase"/>
    <property type="match status" value="1"/>
</dbReference>
<dbReference type="PANTHER" id="PTHR48085:SF5">
    <property type="entry name" value="CADMIUM_ZINC-TRANSPORTING ATPASE HMA4-RELATED"/>
    <property type="match status" value="1"/>
</dbReference>
<dbReference type="GO" id="GO:0005886">
    <property type="term" value="C:plasma membrane"/>
    <property type="evidence" value="ECO:0007669"/>
    <property type="project" value="UniProtKB-SubCell"/>
</dbReference>
<dbReference type="NCBIfam" id="TIGR01525">
    <property type="entry name" value="ATPase-IB_hvy"/>
    <property type="match status" value="1"/>
</dbReference>
<evidence type="ECO:0000256" key="8">
    <source>
        <dbReference type="RuleBase" id="RU362081"/>
    </source>
</evidence>
<keyword evidence="8" id="KW-0067">ATP-binding</keyword>
<comment type="caution">
    <text evidence="10">The sequence shown here is derived from an EMBL/GenBank/DDBJ whole genome shotgun (WGS) entry which is preliminary data.</text>
</comment>
<dbReference type="AlphaFoldDB" id="A0A2H0FHB7"/>
<comment type="similarity">
    <text evidence="2 8">Belongs to the cation transport ATPase (P-type) (TC 3.A.3) family. Type IB subfamily.</text>
</comment>
<dbReference type="GO" id="GO:0019829">
    <property type="term" value="F:ATPase-coupled monoatomic cation transmembrane transporter activity"/>
    <property type="evidence" value="ECO:0007669"/>
    <property type="project" value="InterPro"/>
</dbReference>
<dbReference type="PROSITE" id="PS00154">
    <property type="entry name" value="ATPASE_E1_E2"/>
    <property type="match status" value="1"/>
</dbReference>
<dbReference type="InterPro" id="IPR044492">
    <property type="entry name" value="P_typ_ATPase_HD_dom"/>
</dbReference>
<protein>
    <recommendedName>
        <fullName evidence="9">P-type ATPase A domain-containing protein</fullName>
    </recommendedName>
</protein>
<name>A0A2H0FHB7_9BACT</name>
<evidence type="ECO:0000256" key="3">
    <source>
        <dbReference type="ARBA" id="ARBA00022692"/>
    </source>
</evidence>
<evidence type="ECO:0000256" key="5">
    <source>
        <dbReference type="ARBA" id="ARBA00022967"/>
    </source>
</evidence>